<dbReference type="EMBL" id="VAUV01000002">
    <property type="protein sequence ID" value="TLD72233.1"/>
    <property type="molecule type" value="Genomic_DNA"/>
</dbReference>
<feature type="region of interest" description="Disordered" evidence="1">
    <location>
        <begin position="49"/>
        <end position="72"/>
    </location>
</feature>
<organism evidence="2 3">
    <name type="scientific">Phragmitibacter flavus</name>
    <dbReference type="NCBI Taxonomy" id="2576071"/>
    <lineage>
        <taxon>Bacteria</taxon>
        <taxon>Pseudomonadati</taxon>
        <taxon>Verrucomicrobiota</taxon>
        <taxon>Verrucomicrobiia</taxon>
        <taxon>Verrucomicrobiales</taxon>
        <taxon>Verrucomicrobiaceae</taxon>
        <taxon>Phragmitibacter</taxon>
    </lineage>
</organism>
<evidence type="ECO:0000256" key="1">
    <source>
        <dbReference type="SAM" id="MobiDB-lite"/>
    </source>
</evidence>
<keyword evidence="3" id="KW-1185">Reference proteome</keyword>
<proteinExistence type="predicted"/>
<dbReference type="Proteomes" id="UP000306196">
    <property type="component" value="Unassembled WGS sequence"/>
</dbReference>
<accession>A0A5R8KIU6</accession>
<dbReference type="AlphaFoldDB" id="A0A5R8KIU6"/>
<evidence type="ECO:0000313" key="3">
    <source>
        <dbReference type="Proteomes" id="UP000306196"/>
    </source>
</evidence>
<protein>
    <submittedName>
        <fullName evidence="2">Uncharacterized protein</fullName>
    </submittedName>
</protein>
<comment type="caution">
    <text evidence="2">The sequence shown here is derived from an EMBL/GenBank/DDBJ whole genome shotgun (WGS) entry which is preliminary data.</text>
</comment>
<name>A0A5R8KIU6_9BACT</name>
<evidence type="ECO:0000313" key="2">
    <source>
        <dbReference type="EMBL" id="TLD72233.1"/>
    </source>
</evidence>
<feature type="compositionally biased region" description="Polar residues" evidence="1">
    <location>
        <begin position="62"/>
        <end position="72"/>
    </location>
</feature>
<sequence>MPTVFRLLPTDRPSASVRLLLRLMEKILPSPQLAPLPVSNHLRVRVSAQEQSQTFKPPLEQTLPTLTNKKHD</sequence>
<reference evidence="2 3" key="1">
    <citation type="submission" date="2019-05" db="EMBL/GenBank/DDBJ databases">
        <title>Verrucobacter flavum gen. nov., sp. nov. a new member of the family Verrucomicrobiaceae.</title>
        <authorList>
            <person name="Szuroczki S."/>
            <person name="Abbaszade G."/>
            <person name="Szabo A."/>
            <person name="Felfoldi T."/>
            <person name="Schumann P."/>
            <person name="Boka K."/>
            <person name="Keki Z."/>
            <person name="Toumi M."/>
            <person name="Toth E."/>
        </authorList>
    </citation>
    <scope>NUCLEOTIDE SEQUENCE [LARGE SCALE GENOMIC DNA]</scope>
    <source>
        <strain evidence="2 3">MG-N-17</strain>
    </source>
</reference>
<dbReference type="RefSeq" id="WP_138084588.1">
    <property type="nucleotide sequence ID" value="NZ_VAUV01000002.1"/>
</dbReference>
<gene>
    <name evidence="2" type="ORF">FEM03_02430</name>
</gene>